<evidence type="ECO:0000256" key="10">
    <source>
        <dbReference type="ARBA" id="ARBA00023136"/>
    </source>
</evidence>
<evidence type="ECO:0000256" key="2">
    <source>
        <dbReference type="ARBA" id="ARBA00007866"/>
    </source>
</evidence>
<dbReference type="GO" id="GO:0046872">
    <property type="term" value="F:metal ion binding"/>
    <property type="evidence" value="ECO:0007669"/>
    <property type="project" value="UniProtKB-KW"/>
</dbReference>
<dbReference type="GO" id="GO:0016020">
    <property type="term" value="C:membrane"/>
    <property type="evidence" value="ECO:0007669"/>
    <property type="project" value="UniProtKB-SubCell"/>
</dbReference>
<evidence type="ECO:0000256" key="11">
    <source>
        <dbReference type="SAM" id="MobiDB-lite"/>
    </source>
</evidence>
<dbReference type="Proteomes" id="UP001595921">
    <property type="component" value="Unassembled WGS sequence"/>
</dbReference>
<feature type="domain" description="Cytochrome oxidase subunit II copper A binding" evidence="13">
    <location>
        <begin position="119"/>
        <end position="229"/>
    </location>
</feature>
<dbReference type="InterPro" id="IPR001505">
    <property type="entry name" value="Copper_CuA"/>
</dbReference>
<keyword evidence="3" id="KW-0813">Transport</keyword>
<comment type="similarity">
    <text evidence="2">Belongs to the cytochrome c oxidase subunit 2 family.</text>
</comment>
<comment type="subcellular location">
    <subcellularLocation>
        <location evidence="1">Membrane</location>
        <topology evidence="1">Multi-pass membrane protein</topology>
    </subcellularLocation>
</comment>
<keyword evidence="15" id="KW-1185">Reference proteome</keyword>
<organism evidence="14 15">
    <name type="scientific">Halobium salinum</name>
    <dbReference type="NCBI Taxonomy" id="1364940"/>
    <lineage>
        <taxon>Archaea</taxon>
        <taxon>Methanobacteriati</taxon>
        <taxon>Methanobacteriota</taxon>
        <taxon>Stenosarchaea group</taxon>
        <taxon>Halobacteria</taxon>
        <taxon>Halobacteriales</taxon>
        <taxon>Haloferacaceae</taxon>
        <taxon>Halobium</taxon>
    </lineage>
</organism>
<dbReference type="PROSITE" id="PS50857">
    <property type="entry name" value="COX2_CUA"/>
    <property type="match status" value="1"/>
</dbReference>
<gene>
    <name evidence="14" type="primary">coxB</name>
    <name evidence="14" type="ORF">ACFO0N_14285</name>
</gene>
<evidence type="ECO:0000259" key="13">
    <source>
        <dbReference type="PROSITE" id="PS50857"/>
    </source>
</evidence>
<evidence type="ECO:0000313" key="15">
    <source>
        <dbReference type="Proteomes" id="UP001595921"/>
    </source>
</evidence>
<evidence type="ECO:0000256" key="1">
    <source>
        <dbReference type="ARBA" id="ARBA00004141"/>
    </source>
</evidence>
<dbReference type="EMBL" id="JBHSDS010000007">
    <property type="protein sequence ID" value="MFC4359113.1"/>
    <property type="molecule type" value="Genomic_DNA"/>
</dbReference>
<keyword evidence="8 12" id="KW-1133">Transmembrane helix</keyword>
<dbReference type="AlphaFoldDB" id="A0ABD5PEF4"/>
<dbReference type="PANTHER" id="PTHR22888">
    <property type="entry name" value="CYTOCHROME C OXIDASE, SUBUNIT II"/>
    <property type="match status" value="1"/>
</dbReference>
<evidence type="ECO:0000256" key="6">
    <source>
        <dbReference type="ARBA" id="ARBA00022723"/>
    </source>
</evidence>
<evidence type="ECO:0000256" key="8">
    <source>
        <dbReference type="ARBA" id="ARBA00022989"/>
    </source>
</evidence>
<reference evidence="14 15" key="1">
    <citation type="journal article" date="2019" name="Int. J. Syst. Evol. Microbiol.">
        <title>The Global Catalogue of Microorganisms (GCM) 10K type strain sequencing project: providing services to taxonomists for standard genome sequencing and annotation.</title>
        <authorList>
            <consortium name="The Broad Institute Genomics Platform"/>
            <consortium name="The Broad Institute Genome Sequencing Center for Infectious Disease"/>
            <person name="Wu L."/>
            <person name="Ma J."/>
        </authorList>
    </citation>
    <scope>NUCLEOTIDE SEQUENCE [LARGE SCALE GENOMIC DNA]</scope>
    <source>
        <strain evidence="14 15">CGMCC 1.12553</strain>
    </source>
</reference>
<evidence type="ECO:0000256" key="3">
    <source>
        <dbReference type="ARBA" id="ARBA00022448"/>
    </source>
</evidence>
<keyword evidence="9" id="KW-0186">Copper</keyword>
<dbReference type="Pfam" id="PF00116">
    <property type="entry name" value="COX2"/>
    <property type="match status" value="1"/>
</dbReference>
<dbReference type="InterPro" id="IPR008972">
    <property type="entry name" value="Cupredoxin"/>
</dbReference>
<name>A0ABD5PEF4_9EURY</name>
<feature type="compositionally biased region" description="Low complexity" evidence="11">
    <location>
        <begin position="242"/>
        <end position="262"/>
    </location>
</feature>
<dbReference type="PROSITE" id="PS00078">
    <property type="entry name" value="COX2"/>
    <property type="match status" value="1"/>
</dbReference>
<feature type="transmembrane region" description="Helical" evidence="12">
    <location>
        <begin position="87"/>
        <end position="106"/>
    </location>
</feature>
<dbReference type="NCBIfam" id="TIGR02866">
    <property type="entry name" value="CoxB"/>
    <property type="match status" value="1"/>
</dbReference>
<dbReference type="InterPro" id="IPR002429">
    <property type="entry name" value="CcO_II-like_C"/>
</dbReference>
<evidence type="ECO:0000256" key="4">
    <source>
        <dbReference type="ARBA" id="ARBA00022660"/>
    </source>
</evidence>
<evidence type="ECO:0000313" key="14">
    <source>
        <dbReference type="EMBL" id="MFC4359113.1"/>
    </source>
</evidence>
<dbReference type="SUPFAM" id="SSF49503">
    <property type="entry name" value="Cupredoxins"/>
    <property type="match status" value="1"/>
</dbReference>
<evidence type="ECO:0000256" key="5">
    <source>
        <dbReference type="ARBA" id="ARBA00022692"/>
    </source>
</evidence>
<sequence length="262" mass="27952">MFELSSSVGSVTAVLQAGGDVRTPATEFEAIFRVFLVLGVLVGVVVLVYMTYNAVKFRAGGPNTAEGDADRPRLGELPTGSGGGRKLFLSFGLSAVIVLSLIAWTYSSLLYVEGDPPGDDALDVEVEGYQWGWAFTYPNGYTDSTLRVPADRPVRLTLTSRDVFHNFGVPELRVKADVIPGQETDAWFVAEEPGTHTINCYELCGAGHSYMSADLVVMEPDAYETWYAGTDNSSEGSEPDGNETTSANGTTTANATLAGVLP</sequence>
<dbReference type="CDD" id="cd13918">
    <property type="entry name" value="CuRO_HCO_II_like_6"/>
    <property type="match status" value="1"/>
</dbReference>
<keyword evidence="6" id="KW-0479">Metal-binding</keyword>
<dbReference type="PANTHER" id="PTHR22888:SF9">
    <property type="entry name" value="CYTOCHROME C OXIDASE SUBUNIT 2"/>
    <property type="match status" value="1"/>
</dbReference>
<keyword evidence="4" id="KW-0679">Respiratory chain</keyword>
<dbReference type="InterPro" id="IPR045187">
    <property type="entry name" value="CcO_II"/>
</dbReference>
<dbReference type="RefSeq" id="WP_267620248.1">
    <property type="nucleotide sequence ID" value="NZ_JAODIW010000004.1"/>
</dbReference>
<proteinExistence type="inferred from homology"/>
<evidence type="ECO:0000256" key="7">
    <source>
        <dbReference type="ARBA" id="ARBA00022982"/>
    </source>
</evidence>
<keyword evidence="7" id="KW-0249">Electron transport</keyword>
<keyword evidence="10 12" id="KW-0472">Membrane</keyword>
<feature type="transmembrane region" description="Helical" evidence="12">
    <location>
        <begin position="30"/>
        <end position="52"/>
    </location>
</feature>
<evidence type="ECO:0000256" key="12">
    <source>
        <dbReference type="SAM" id="Phobius"/>
    </source>
</evidence>
<evidence type="ECO:0000256" key="9">
    <source>
        <dbReference type="ARBA" id="ARBA00023008"/>
    </source>
</evidence>
<feature type="region of interest" description="Disordered" evidence="11">
    <location>
        <begin position="227"/>
        <end position="262"/>
    </location>
</feature>
<protein>
    <submittedName>
        <fullName evidence="14">Cytochrome c oxidase subunit II</fullName>
    </submittedName>
</protein>
<comment type="caution">
    <text evidence="14">The sequence shown here is derived from an EMBL/GenBank/DDBJ whole genome shotgun (WGS) entry which is preliminary data.</text>
</comment>
<accession>A0ABD5PEF4</accession>
<dbReference type="InterPro" id="IPR014222">
    <property type="entry name" value="Cyt_c_oxidase_su2"/>
</dbReference>
<keyword evidence="5 12" id="KW-0812">Transmembrane</keyword>
<dbReference type="Gene3D" id="2.60.40.420">
    <property type="entry name" value="Cupredoxins - blue copper proteins"/>
    <property type="match status" value="1"/>
</dbReference>